<evidence type="ECO:0000256" key="2">
    <source>
        <dbReference type="ARBA" id="ARBA00022801"/>
    </source>
</evidence>
<dbReference type="PANTHER" id="PTHR12670">
    <property type="entry name" value="CERAMIDASE"/>
    <property type="match status" value="1"/>
</dbReference>
<proteinExistence type="inferred from homology"/>
<dbReference type="Proteomes" id="UP001176521">
    <property type="component" value="Unassembled WGS sequence"/>
</dbReference>
<protein>
    <recommendedName>
        <fullName evidence="5">Neutral ceramidase</fullName>
        <ecNumber evidence="5">3.5.1.23</ecNumber>
    </recommendedName>
</protein>
<gene>
    <name evidence="8" type="ORF">OC842_005587</name>
</gene>
<dbReference type="GO" id="GO:0042759">
    <property type="term" value="P:long-chain fatty acid biosynthetic process"/>
    <property type="evidence" value="ECO:0007669"/>
    <property type="project" value="TreeGrafter"/>
</dbReference>
<comment type="catalytic activity">
    <reaction evidence="5">
        <text>an N-acylsphing-4-enine + H2O = sphing-4-enine + a fatty acid</text>
        <dbReference type="Rhea" id="RHEA:20856"/>
        <dbReference type="ChEBI" id="CHEBI:15377"/>
        <dbReference type="ChEBI" id="CHEBI:28868"/>
        <dbReference type="ChEBI" id="CHEBI:52639"/>
        <dbReference type="ChEBI" id="CHEBI:57756"/>
        <dbReference type="EC" id="3.5.1.23"/>
    </reaction>
</comment>
<evidence type="ECO:0000313" key="8">
    <source>
        <dbReference type="EMBL" id="KAK0525179.1"/>
    </source>
</evidence>
<feature type="domain" description="Neutral/alkaline non-lysosomal ceramidase N-terminal" evidence="6">
    <location>
        <begin position="2"/>
        <end position="431"/>
    </location>
</feature>
<dbReference type="InterPro" id="IPR006823">
    <property type="entry name" value="Ceramidase_alk"/>
</dbReference>
<dbReference type="Gene3D" id="2.60.40.2300">
    <property type="entry name" value="Neutral/alkaline non-lysosomal ceramidase, C-terminal domain"/>
    <property type="match status" value="1"/>
</dbReference>
<name>A0AAN6JIV9_9BASI</name>
<dbReference type="GO" id="GO:0005576">
    <property type="term" value="C:extracellular region"/>
    <property type="evidence" value="ECO:0007669"/>
    <property type="project" value="TreeGrafter"/>
</dbReference>
<keyword evidence="4" id="KW-0862">Zinc</keyword>
<evidence type="ECO:0000256" key="3">
    <source>
        <dbReference type="PIRSR" id="PIRSR606823-1"/>
    </source>
</evidence>
<evidence type="ECO:0000256" key="5">
    <source>
        <dbReference type="RuleBase" id="RU366019"/>
    </source>
</evidence>
<feature type="non-terminal residue" evidence="8">
    <location>
        <position position="1"/>
    </location>
</feature>
<dbReference type="Pfam" id="PF17048">
    <property type="entry name" value="Ceramidse_alk_C"/>
    <property type="match status" value="1"/>
</dbReference>
<dbReference type="AlphaFoldDB" id="A0AAN6JIV9"/>
<dbReference type="GO" id="GO:0017040">
    <property type="term" value="F:N-acylsphingosine amidohydrolase activity"/>
    <property type="evidence" value="ECO:0007669"/>
    <property type="project" value="UniProtKB-UniRule"/>
</dbReference>
<dbReference type="PANTHER" id="PTHR12670:SF1">
    <property type="entry name" value="NEUTRAL CERAMIDASE"/>
    <property type="match status" value="1"/>
</dbReference>
<comment type="caution">
    <text evidence="8">The sequence shown here is derived from an EMBL/GenBank/DDBJ whole genome shotgun (WGS) entry which is preliminary data.</text>
</comment>
<accession>A0AAN6JIV9</accession>
<dbReference type="InterPro" id="IPR038445">
    <property type="entry name" value="NCDase_C_sf"/>
</dbReference>
<dbReference type="InterPro" id="IPR031329">
    <property type="entry name" value="NEUT/ALK_ceramidase_N"/>
</dbReference>
<dbReference type="GO" id="GO:0046872">
    <property type="term" value="F:metal ion binding"/>
    <property type="evidence" value="ECO:0007669"/>
    <property type="project" value="UniProtKB-KW"/>
</dbReference>
<comment type="cofactor">
    <cofactor evidence="4">
        <name>Zn(2+)</name>
        <dbReference type="ChEBI" id="CHEBI:29105"/>
    </cofactor>
    <text evidence="4">Binds 1 zinc ion per subunit.</text>
</comment>
<keyword evidence="9" id="KW-1185">Reference proteome</keyword>
<evidence type="ECO:0000313" key="9">
    <source>
        <dbReference type="Proteomes" id="UP001176521"/>
    </source>
</evidence>
<keyword evidence="5" id="KW-0746">Sphingolipid metabolism</keyword>
<evidence type="ECO:0000259" key="6">
    <source>
        <dbReference type="Pfam" id="PF04734"/>
    </source>
</evidence>
<dbReference type="GO" id="GO:0046512">
    <property type="term" value="P:sphingosine biosynthetic process"/>
    <property type="evidence" value="ECO:0007669"/>
    <property type="project" value="TreeGrafter"/>
</dbReference>
<feature type="binding site" evidence="4">
    <location>
        <position position="95"/>
    </location>
    <ligand>
        <name>Zn(2+)</name>
        <dbReference type="ChEBI" id="CHEBI:29105"/>
    </ligand>
</feature>
<sequence>AFDAIVNGTVRAIVNAHNDYEARRTRLLKAGATASISFGNTTLRDAHINRSKYSYLLNPAAERAMYDSDLDDEFALIRFDEDAKAQGFLSWYAVHGTSLYENNTLTSTDNKGLAAVLYETMTQPDLMPGKNTFIAGFSQASVGDTSPNTLGARCPDGSDCNNQHSTCATDKKVKMPFGPNVTVSTCLGRGPGFGDEVALAQSPTGSYDWKSNQVIAQKQVDAAASIMKKPLDKLAKVQGVVNSVKLNVDMSKFAFTLPNGTAAETCAAALGYGFAGGTTDGPGVADFQQGQNTTDPHDSLWDVIRFFFKQPSKEQMACQAPKRVLLDVGNQHLPYDWAPSIVETQILQVGNMFVIVVPGEFTTMAGRRMKEAVRKAVRGIQLLEEGQEPIVVIAGPANTYSHYITTREEYTAQRYEGGSTLFGPNTLDAYLYIYTNMLIPALKPGAGKLAPGPLATINTAKAFHPGQRKQPDTTPWGKKFGDVVIQPQSEYTIPSSSSAAASAPANVTAVFIAANPANDLRLERTYLEIQRFDADSTIWNTVRTDAHASTTMRWTAGSLGTSRMEVAWNIEPGTPAGRYRIMYWGDSKTPITGSIHEFFGVTSDFILS</sequence>
<dbReference type="GO" id="GO:0016020">
    <property type="term" value="C:membrane"/>
    <property type="evidence" value="ECO:0007669"/>
    <property type="project" value="GOC"/>
</dbReference>
<dbReference type="EC" id="3.5.1.23" evidence="5"/>
<evidence type="ECO:0000259" key="7">
    <source>
        <dbReference type="Pfam" id="PF17048"/>
    </source>
</evidence>
<reference evidence="8" key="1">
    <citation type="journal article" date="2023" name="PhytoFront">
        <title>Draft Genome Resources of Seven Strains of Tilletia horrida, Causal Agent of Kernel Smut of Rice.</title>
        <authorList>
            <person name="Khanal S."/>
            <person name="Antony Babu S."/>
            <person name="Zhou X.G."/>
        </authorList>
    </citation>
    <scope>NUCLEOTIDE SEQUENCE</scope>
    <source>
        <strain evidence="8">TX3</strain>
    </source>
</reference>
<organism evidence="8 9">
    <name type="scientific">Tilletia horrida</name>
    <dbReference type="NCBI Taxonomy" id="155126"/>
    <lineage>
        <taxon>Eukaryota</taxon>
        <taxon>Fungi</taxon>
        <taxon>Dikarya</taxon>
        <taxon>Basidiomycota</taxon>
        <taxon>Ustilaginomycotina</taxon>
        <taxon>Exobasidiomycetes</taxon>
        <taxon>Tilletiales</taxon>
        <taxon>Tilletiaceae</taxon>
        <taxon>Tilletia</taxon>
    </lineage>
</organism>
<feature type="domain" description="Neutral/alkaline non-lysosomal ceramidase C-terminal" evidence="7">
    <location>
        <begin position="437"/>
        <end position="605"/>
    </location>
</feature>
<dbReference type="Pfam" id="PF04734">
    <property type="entry name" value="Ceramidase_alk"/>
    <property type="match status" value="1"/>
</dbReference>
<feature type="binding site" evidence="4">
    <location>
        <position position="360"/>
    </location>
    <ligand>
        <name>Zn(2+)</name>
        <dbReference type="ChEBI" id="CHEBI:29105"/>
    </ligand>
</feature>
<dbReference type="InterPro" id="IPR031331">
    <property type="entry name" value="NEUT/ALK_ceramidase_C"/>
</dbReference>
<keyword evidence="5" id="KW-0443">Lipid metabolism</keyword>
<keyword evidence="2 5" id="KW-0378">Hydrolase</keyword>
<comment type="similarity">
    <text evidence="1 5">Belongs to the neutral ceramidase family.</text>
</comment>
<feature type="active site" description="Nucleophile" evidence="3">
    <location>
        <position position="146"/>
    </location>
</feature>
<keyword evidence="4" id="KW-0479">Metal-binding</keyword>
<feature type="binding site" evidence="4">
    <location>
        <position position="403"/>
    </location>
    <ligand>
        <name>Zn(2+)</name>
        <dbReference type="ChEBI" id="CHEBI:29105"/>
    </ligand>
</feature>
<evidence type="ECO:0000256" key="4">
    <source>
        <dbReference type="PIRSR" id="PIRSR606823-2"/>
    </source>
</evidence>
<dbReference type="EMBL" id="JAPDMQ010000411">
    <property type="protein sequence ID" value="KAK0525179.1"/>
    <property type="molecule type" value="Genomic_DNA"/>
</dbReference>
<evidence type="ECO:0000256" key="1">
    <source>
        <dbReference type="ARBA" id="ARBA00009835"/>
    </source>
</evidence>
<dbReference type="GO" id="GO:0046514">
    <property type="term" value="P:ceramide catabolic process"/>
    <property type="evidence" value="ECO:0007669"/>
    <property type="project" value="InterPro"/>
</dbReference>